<feature type="repeat" description="NHL" evidence="2">
    <location>
        <begin position="346"/>
        <end position="377"/>
    </location>
</feature>
<dbReference type="Proteomes" id="UP000663844">
    <property type="component" value="Unassembled WGS sequence"/>
</dbReference>
<feature type="repeat" description="NHL" evidence="2">
    <location>
        <begin position="439"/>
        <end position="477"/>
    </location>
</feature>
<keyword evidence="3" id="KW-0175">Coiled coil</keyword>
<protein>
    <submittedName>
        <fullName evidence="4">Uncharacterized protein</fullName>
    </submittedName>
</protein>
<feature type="coiled-coil region" evidence="3">
    <location>
        <begin position="105"/>
        <end position="146"/>
    </location>
</feature>
<dbReference type="InterPro" id="IPR050952">
    <property type="entry name" value="TRIM-NHL_E3_ligases"/>
</dbReference>
<dbReference type="PROSITE" id="PS51125">
    <property type="entry name" value="NHL"/>
    <property type="match status" value="2"/>
</dbReference>
<reference evidence="4" key="1">
    <citation type="submission" date="2021-02" db="EMBL/GenBank/DDBJ databases">
        <authorList>
            <person name="Nowell W R."/>
        </authorList>
    </citation>
    <scope>NUCLEOTIDE SEQUENCE</scope>
</reference>
<evidence type="ECO:0000313" key="4">
    <source>
        <dbReference type="EMBL" id="CAF0760592.1"/>
    </source>
</evidence>
<dbReference type="InterPro" id="IPR011042">
    <property type="entry name" value="6-blade_b-propeller_TolB-like"/>
</dbReference>
<name>A0A813Q2I8_9BILA</name>
<dbReference type="Gene3D" id="2.120.10.30">
    <property type="entry name" value="TolB, C-terminal domain"/>
    <property type="match status" value="2"/>
</dbReference>
<dbReference type="EMBL" id="CAJOAZ010000229">
    <property type="protein sequence ID" value="CAF3584527.1"/>
    <property type="molecule type" value="Genomic_DNA"/>
</dbReference>
<dbReference type="EMBL" id="CAJNOG010000016">
    <property type="protein sequence ID" value="CAF0760592.1"/>
    <property type="molecule type" value="Genomic_DNA"/>
</dbReference>
<gene>
    <name evidence="4" type="ORF">JYZ213_LOCUS3037</name>
    <name evidence="5" type="ORF">OXD698_LOCUS5580</name>
</gene>
<dbReference type="GO" id="GO:0008270">
    <property type="term" value="F:zinc ion binding"/>
    <property type="evidence" value="ECO:0007669"/>
    <property type="project" value="UniProtKB-KW"/>
</dbReference>
<sequence length="479" mass="54005">MATVASKAQCVTCGKEKSTSRCDGCSQPFCYNHLVDHRQELNKQLDEVEVSRDLFRQTLTDQSAKSETQALVKQIDEWEQDSIDKIRQTASEARQSLLKHTTKYLTEIEIKLDTLTKQLRESRAENDFVEADLQQWKTQLTQMNHELDKFSTIMIQQYLTPLINTIRVNVSVSSDLPHLGIDAKWRRHGITVAGGNEQGSRNNQLSSPHSLYIDEDETMYIADFSNHRIVEWKRDARNGKVVAGGNGVGNHDYQLENPTSVIVDKVNDCFIISDFGNRRVIRWPRQNGTSGQTIISNINCLGLAMDNEGHLYVSDYVKHEVRRWKMGDTNGILVAGGNGQGNQLNQLNQPWGIFVDGDNSLYISDSGNHRVMKWVKNAKEGIVVAGGQGFGNGLAQLSYPIGVLVDRLDNVYVADQGNCRVMRWCKHAKQGSIIVGDNKRGARANQLNNPLDLSLDRQGSLYVVDYRNHRIQKFNIDST</sequence>
<keyword evidence="1" id="KW-0677">Repeat</keyword>
<accession>A0A813Q2I8</accession>
<dbReference type="Pfam" id="PF01436">
    <property type="entry name" value="NHL"/>
    <property type="match status" value="2"/>
</dbReference>
<comment type="caution">
    <text evidence="4">The sequence shown here is derived from an EMBL/GenBank/DDBJ whole genome shotgun (WGS) entry which is preliminary data.</text>
</comment>
<evidence type="ECO:0000313" key="5">
    <source>
        <dbReference type="EMBL" id="CAF3584527.1"/>
    </source>
</evidence>
<evidence type="ECO:0000256" key="1">
    <source>
        <dbReference type="ARBA" id="ARBA00022737"/>
    </source>
</evidence>
<dbReference type="Proteomes" id="UP000663845">
    <property type="component" value="Unassembled WGS sequence"/>
</dbReference>
<dbReference type="PANTHER" id="PTHR24104:SF25">
    <property type="entry name" value="PROTEIN LIN-41"/>
    <property type="match status" value="1"/>
</dbReference>
<organism evidence="4 6">
    <name type="scientific">Adineta steineri</name>
    <dbReference type="NCBI Taxonomy" id="433720"/>
    <lineage>
        <taxon>Eukaryota</taxon>
        <taxon>Metazoa</taxon>
        <taxon>Spiralia</taxon>
        <taxon>Gnathifera</taxon>
        <taxon>Rotifera</taxon>
        <taxon>Eurotatoria</taxon>
        <taxon>Bdelloidea</taxon>
        <taxon>Adinetida</taxon>
        <taxon>Adinetidae</taxon>
        <taxon>Adineta</taxon>
    </lineage>
</organism>
<dbReference type="InterPro" id="IPR001258">
    <property type="entry name" value="NHL_repeat"/>
</dbReference>
<evidence type="ECO:0000256" key="2">
    <source>
        <dbReference type="PROSITE-ProRule" id="PRU00504"/>
    </source>
</evidence>
<evidence type="ECO:0000256" key="3">
    <source>
        <dbReference type="SAM" id="Coils"/>
    </source>
</evidence>
<proteinExistence type="predicted"/>
<dbReference type="SUPFAM" id="SSF101898">
    <property type="entry name" value="NHL repeat"/>
    <property type="match status" value="1"/>
</dbReference>
<dbReference type="Gene3D" id="2.40.10.500">
    <property type="match status" value="1"/>
</dbReference>
<dbReference type="CDD" id="cd05819">
    <property type="entry name" value="NHL"/>
    <property type="match status" value="1"/>
</dbReference>
<dbReference type="PANTHER" id="PTHR24104">
    <property type="entry name" value="E3 UBIQUITIN-PROTEIN LIGASE NHLRC1-RELATED"/>
    <property type="match status" value="1"/>
</dbReference>
<evidence type="ECO:0000313" key="6">
    <source>
        <dbReference type="Proteomes" id="UP000663845"/>
    </source>
</evidence>
<dbReference type="AlphaFoldDB" id="A0A813Q2I8"/>